<evidence type="ECO:0000313" key="6">
    <source>
        <dbReference type="EMBL" id="KAK5987683.1"/>
    </source>
</evidence>
<accession>A0ABR0S686</accession>
<name>A0ABR0S686_9HYPO</name>
<dbReference type="PANTHER" id="PTHR21681:SF0">
    <property type="entry name" value="EUKARYOTIC TRANSLATION INITIATION FACTOR 3 SUBUNIT J"/>
    <property type="match status" value="1"/>
</dbReference>
<comment type="caution">
    <text evidence="6">The sequence shown here is derived from an EMBL/GenBank/DDBJ whole genome shotgun (WGS) entry which is preliminary data.</text>
</comment>
<evidence type="ECO:0000256" key="5">
    <source>
        <dbReference type="SAM" id="MobiDB-lite"/>
    </source>
</evidence>
<evidence type="ECO:0000256" key="1">
    <source>
        <dbReference type="ARBA" id="ARBA00022490"/>
    </source>
</evidence>
<keyword evidence="7" id="KW-1185">Reference proteome</keyword>
<dbReference type="Pfam" id="PF08597">
    <property type="entry name" value="eIF3_subunit"/>
    <property type="match status" value="1"/>
</dbReference>
<organism evidence="6 7">
    <name type="scientific">Cladobotryum mycophilum</name>
    <dbReference type="NCBI Taxonomy" id="491253"/>
    <lineage>
        <taxon>Eukaryota</taxon>
        <taxon>Fungi</taxon>
        <taxon>Dikarya</taxon>
        <taxon>Ascomycota</taxon>
        <taxon>Pezizomycotina</taxon>
        <taxon>Sordariomycetes</taxon>
        <taxon>Hypocreomycetidae</taxon>
        <taxon>Hypocreales</taxon>
        <taxon>Hypocreaceae</taxon>
        <taxon>Cladobotryum</taxon>
    </lineage>
</organism>
<dbReference type="HAMAP" id="MF_03009">
    <property type="entry name" value="eIF3j"/>
    <property type="match status" value="1"/>
</dbReference>
<keyword evidence="2 4" id="KW-0396">Initiation factor</keyword>
<dbReference type="PANTHER" id="PTHR21681">
    <property type="entry name" value="EUKARYOTIC TRANSLATION INITIATION FACTOR 3 SUBUNIT J"/>
    <property type="match status" value="1"/>
</dbReference>
<keyword evidence="3 4" id="KW-0648">Protein biosynthesis</keyword>
<comment type="similarity">
    <text evidence="4">Belongs to the eIF-3 subunit J family.</text>
</comment>
<comment type="function">
    <text evidence="4">Component of the eukaryotic translation initiation factor 3 (eIF-3) complex, which is involved in protein synthesis of a specialized repertoire of mRNAs and, together with other initiation factors, stimulates binding of mRNA and methionyl-tRNAi to the 40S ribosome. The eIF-3 complex specifically targets and initiates translation of a subset of mRNAs involved in cell proliferation.</text>
</comment>
<dbReference type="Proteomes" id="UP001338125">
    <property type="component" value="Unassembled WGS sequence"/>
</dbReference>
<comment type="subcellular location">
    <subcellularLocation>
        <location evidence="4">Cytoplasm</location>
    </subcellularLocation>
</comment>
<comment type="subunit">
    <text evidence="4">Component of the eukaryotic translation initiation factor 3 (eIF-3) complex.</text>
</comment>
<dbReference type="InterPro" id="IPR013906">
    <property type="entry name" value="eIF3j"/>
</dbReference>
<evidence type="ECO:0000256" key="4">
    <source>
        <dbReference type="HAMAP-Rule" id="MF_03009"/>
    </source>
</evidence>
<reference evidence="6 7" key="1">
    <citation type="submission" date="2024-01" db="EMBL/GenBank/DDBJ databases">
        <title>Complete genome of Cladobotryum mycophilum ATHUM6906.</title>
        <authorList>
            <person name="Christinaki A.C."/>
            <person name="Myridakis A.I."/>
            <person name="Kouvelis V.N."/>
        </authorList>
    </citation>
    <scope>NUCLEOTIDE SEQUENCE [LARGE SCALE GENOMIC DNA]</scope>
    <source>
        <strain evidence="6 7">ATHUM6906</strain>
    </source>
</reference>
<keyword evidence="1 4" id="KW-0963">Cytoplasm</keyword>
<gene>
    <name evidence="4" type="primary">HCR1</name>
    <name evidence="6" type="ORF">PT974_11815</name>
</gene>
<feature type="compositionally biased region" description="Basic and acidic residues" evidence="5">
    <location>
        <begin position="253"/>
        <end position="263"/>
    </location>
</feature>
<feature type="region of interest" description="Disordered" evidence="5">
    <location>
        <begin position="252"/>
        <end position="278"/>
    </location>
</feature>
<feature type="compositionally biased region" description="Basic and acidic residues" evidence="5">
    <location>
        <begin position="135"/>
        <end position="146"/>
    </location>
</feature>
<feature type="compositionally biased region" description="Basic and acidic residues" evidence="5">
    <location>
        <begin position="82"/>
        <end position="97"/>
    </location>
</feature>
<evidence type="ECO:0000256" key="3">
    <source>
        <dbReference type="ARBA" id="ARBA00022917"/>
    </source>
</evidence>
<feature type="compositionally biased region" description="Basic and acidic residues" evidence="5">
    <location>
        <begin position="110"/>
        <end position="123"/>
    </location>
</feature>
<evidence type="ECO:0000256" key="2">
    <source>
        <dbReference type="ARBA" id="ARBA00022540"/>
    </source>
</evidence>
<feature type="compositionally biased region" description="Acidic residues" evidence="5">
    <location>
        <begin position="124"/>
        <end position="134"/>
    </location>
</feature>
<feature type="compositionally biased region" description="Acidic residues" evidence="5">
    <location>
        <begin position="61"/>
        <end position="81"/>
    </location>
</feature>
<proteinExistence type="inferred from homology"/>
<dbReference type="Gene3D" id="1.10.246.60">
    <property type="entry name" value="Eukaryotic translation initiation factor 3 like domains"/>
    <property type="match status" value="1"/>
</dbReference>
<protein>
    <recommendedName>
        <fullName evidence="4">Eukaryotic translation initiation factor 3 subunit J</fullName>
        <shortName evidence="4">eIF3j</shortName>
    </recommendedName>
    <alternativeName>
        <fullName evidence="4">Eukaryotic translation initiation factor 3 30 kDa subunit homolog</fullName>
        <shortName evidence="4">eIF-3 30 kDa subunit homolog</shortName>
    </alternativeName>
</protein>
<dbReference type="GO" id="GO:0003743">
    <property type="term" value="F:translation initiation factor activity"/>
    <property type="evidence" value="ECO:0007669"/>
    <property type="project" value="UniProtKB-KW"/>
</dbReference>
<dbReference type="EMBL" id="JAVFKD010000016">
    <property type="protein sequence ID" value="KAK5987683.1"/>
    <property type="molecule type" value="Genomic_DNA"/>
</dbReference>
<dbReference type="InterPro" id="IPR023194">
    <property type="entry name" value="eIF3-like_dom_sf"/>
</dbReference>
<sequence length="302" mass="33523">MSSEKPNRFVLPFNVAISLEAILPFLESVTCQANSTKRRRVTSTLPPSLSPLGAVRRRQFEDEEDDEDVLDSWDAAEDSEVEREKTRKAAEAKEKADAAAAANKKSKTQRIAEHQAERKRLAAEDDESDEDETEAERRERLRLTEKESDLKHAEDLFGEIGISSGRSANTPATTIAIDPKDPGNTVNLATLPVFSPQTKAQFERMRGAISPLITANSKKAHYGIFLEEFVRELVKDMSSDQIKKIASALTRASNEKMKEEKTTGGKKTKAAKTKTSLVANRPNATADVSTYDEEIFGDDDFM</sequence>
<evidence type="ECO:0000313" key="7">
    <source>
        <dbReference type="Proteomes" id="UP001338125"/>
    </source>
</evidence>
<feature type="region of interest" description="Disordered" evidence="5">
    <location>
        <begin position="35"/>
        <end position="146"/>
    </location>
</feature>